<dbReference type="Pfam" id="PF26604">
    <property type="entry name" value="CBU_0592"/>
    <property type="match status" value="1"/>
</dbReference>
<proteinExistence type="predicted"/>
<dbReference type="RefSeq" id="WP_016211289.1">
    <property type="nucleotide sequence ID" value="NZ_CP012413.1"/>
</dbReference>
<protein>
    <recommendedName>
        <fullName evidence="1">CBU-0592-like domain-containing protein</fullName>
    </recommendedName>
</protein>
<dbReference type="NCBIfam" id="NF047864">
    <property type="entry name" value="CBU_0592_membra"/>
    <property type="match status" value="1"/>
</dbReference>
<name>A0A9Q5V864_PISSA</name>
<evidence type="ECO:0000259" key="1">
    <source>
        <dbReference type="Pfam" id="PF26604"/>
    </source>
</evidence>
<dbReference type="EMBL" id="CP038908">
    <property type="protein sequence ID" value="QGO06067.1"/>
    <property type="molecule type" value="Genomic_DNA"/>
</dbReference>
<dbReference type="Proteomes" id="UP000422232">
    <property type="component" value="Chromosome"/>
</dbReference>
<sequence>MSLFGQLIGTVGMALVVIAYFLVVSQRVTPGSLPFSVINLIGAILLLISLCIHFNLGSFIIEIFWILISLYGIVKWCLQKALRNQRKKVE</sequence>
<evidence type="ECO:0000313" key="2">
    <source>
        <dbReference type="EMBL" id="QGO06067.1"/>
    </source>
</evidence>
<evidence type="ECO:0000313" key="3">
    <source>
        <dbReference type="Proteomes" id="UP000422232"/>
    </source>
</evidence>
<dbReference type="AlphaFoldDB" id="A0A9Q5V864"/>
<accession>A0A9Q5V864</accession>
<dbReference type="GeneID" id="66741417"/>
<dbReference type="InterPro" id="IPR058058">
    <property type="entry name" value="CBU_0592-like"/>
</dbReference>
<reference evidence="2 3" key="1">
    <citation type="submission" date="2019-04" db="EMBL/GenBank/DDBJ databases">
        <title>Complete genome sequencing of Piscirickettsia salmonis strain Psal-009.</title>
        <authorList>
            <person name="Schober I."/>
            <person name="Bunk B."/>
            <person name="Sproer C."/>
            <person name="Carril G.P."/>
            <person name="Riedel T."/>
            <person name="Flores-Herrera P.A."/>
            <person name="Nourdin-Galindo G."/>
            <person name="Marshall S.H."/>
            <person name="Overmann J."/>
        </authorList>
    </citation>
    <scope>NUCLEOTIDE SEQUENCE [LARGE SCALE GENOMIC DNA]</scope>
    <source>
        <strain evidence="2 3">Psal-009</strain>
    </source>
</reference>
<organism evidence="2 3">
    <name type="scientific">Piscirickettsia salmonis</name>
    <dbReference type="NCBI Taxonomy" id="1238"/>
    <lineage>
        <taxon>Bacteria</taxon>
        <taxon>Pseudomonadati</taxon>
        <taxon>Pseudomonadota</taxon>
        <taxon>Gammaproteobacteria</taxon>
        <taxon>Thiotrichales</taxon>
        <taxon>Piscirickettsiaceae</taxon>
        <taxon>Piscirickettsia</taxon>
    </lineage>
</organism>
<gene>
    <name evidence="2" type="ORF">Psal009_01969</name>
</gene>
<keyword evidence="3" id="KW-1185">Reference proteome</keyword>
<feature type="domain" description="CBU-0592-like" evidence="1">
    <location>
        <begin position="6"/>
        <end position="78"/>
    </location>
</feature>